<gene>
    <name evidence="9" type="ORF">V5J35_001555</name>
</gene>
<keyword evidence="4" id="KW-0812">Transmembrane</keyword>
<evidence type="ECO:0000256" key="2">
    <source>
        <dbReference type="ARBA" id="ARBA00008163"/>
    </source>
</evidence>
<evidence type="ECO:0000256" key="1">
    <source>
        <dbReference type="ARBA" id="ARBA00004571"/>
    </source>
</evidence>
<keyword evidence="5 8" id="KW-0732">Signal</keyword>
<feature type="signal peptide" evidence="8">
    <location>
        <begin position="1"/>
        <end position="26"/>
    </location>
</feature>
<dbReference type="InterPro" id="IPR005017">
    <property type="entry name" value="OMPP1/FadL/TodX"/>
</dbReference>
<comment type="caution">
    <text evidence="9">The sequence shown here is derived from an EMBL/GenBank/DDBJ whole genome shotgun (WGS) entry which is preliminary data.</text>
</comment>
<evidence type="ECO:0000313" key="10">
    <source>
        <dbReference type="Proteomes" id="UP001549366"/>
    </source>
</evidence>
<organism evidence="9 10">
    <name type="scientific">Endozoicomonas lisbonensis</name>
    <dbReference type="NCBI Taxonomy" id="3120522"/>
    <lineage>
        <taxon>Bacteria</taxon>
        <taxon>Pseudomonadati</taxon>
        <taxon>Pseudomonadota</taxon>
        <taxon>Gammaproteobacteria</taxon>
        <taxon>Oceanospirillales</taxon>
        <taxon>Endozoicomonadaceae</taxon>
        <taxon>Endozoicomonas</taxon>
    </lineage>
</organism>
<reference evidence="9 10" key="1">
    <citation type="submission" date="2024-06" db="EMBL/GenBank/DDBJ databases">
        <title>Genomic Encyclopedia of Type Strains, Phase V (KMG-V): Genome sequencing to study the core and pangenomes of soil and plant-associated prokaryotes.</title>
        <authorList>
            <person name="Whitman W."/>
        </authorList>
    </citation>
    <scope>NUCLEOTIDE SEQUENCE [LARGE SCALE GENOMIC DNA]</scope>
    <source>
        <strain evidence="9 10">NE40</strain>
    </source>
</reference>
<keyword evidence="3" id="KW-1134">Transmembrane beta strand</keyword>
<accession>A0ABV2SF23</accession>
<keyword evidence="10" id="KW-1185">Reference proteome</keyword>
<evidence type="ECO:0000256" key="5">
    <source>
        <dbReference type="ARBA" id="ARBA00022729"/>
    </source>
</evidence>
<sequence length="466" mass="49845">MSHVLRRKAFLISSLALAVGAGNAVAGGFEKATLWDAKYSALAGAAVSSVNNSSAIFFNPAGLAFAESNDFALHASPTWTQASGPADGENFMKGERGFSPAGGFTGLFQLNDRFTMGYGVYATGGASASYKDVTVGNVSNIPALDTSVTGDYSTKIQIVEAGLGLAYQINNNWSVGGTYRLTYATADINILSEADVLGANVGAEVGYNDMSGWNNFGVRLGAMYRPDSERWGWGINFRSEVKAEVDGKASYRTGNSVVNDRSGYDRIDATAETALPMQISTGGHYLLNDNWTLYGEITYSEYSNNEEIAFSSKEEDVAVPRINTNWNDQYNYRIAAEYTGIDGWSLRGGYIYTTPVVPEEYAAPTFSTAGNAHTITFGAGTTVMNGRVDLDFGAEYNLVKNKDVKGGGNLTDDKPVPGTPIVIPGTKSAPGKYESNAYAIPCHCTLQILIVESVGINRGYNPVYTH</sequence>
<comment type="subcellular location">
    <subcellularLocation>
        <location evidence="1">Cell outer membrane</location>
        <topology evidence="1">Multi-pass membrane protein</topology>
    </subcellularLocation>
</comment>
<dbReference type="Pfam" id="PF03349">
    <property type="entry name" value="Toluene_X"/>
    <property type="match status" value="1"/>
</dbReference>
<dbReference type="PANTHER" id="PTHR35093">
    <property type="entry name" value="OUTER MEMBRANE PROTEIN NMB0088-RELATED"/>
    <property type="match status" value="1"/>
</dbReference>
<evidence type="ECO:0000256" key="8">
    <source>
        <dbReference type="SAM" id="SignalP"/>
    </source>
</evidence>
<dbReference type="RefSeq" id="WP_354016308.1">
    <property type="nucleotide sequence ID" value="NZ_JBEWTB010000002.1"/>
</dbReference>
<dbReference type="EMBL" id="JBEWTB010000002">
    <property type="protein sequence ID" value="MET4756363.1"/>
    <property type="molecule type" value="Genomic_DNA"/>
</dbReference>
<feature type="chain" id="PRO_5046200349" evidence="8">
    <location>
        <begin position="27"/>
        <end position="466"/>
    </location>
</feature>
<name>A0ABV2SF23_9GAMM</name>
<proteinExistence type="inferred from homology"/>
<evidence type="ECO:0000313" key="9">
    <source>
        <dbReference type="EMBL" id="MET4756363.1"/>
    </source>
</evidence>
<comment type="similarity">
    <text evidence="2">Belongs to the OmpP1/FadL family.</text>
</comment>
<dbReference type="PANTHER" id="PTHR35093:SF8">
    <property type="entry name" value="OUTER MEMBRANE PROTEIN NMB0088-RELATED"/>
    <property type="match status" value="1"/>
</dbReference>
<keyword evidence="7" id="KW-0998">Cell outer membrane</keyword>
<evidence type="ECO:0000256" key="7">
    <source>
        <dbReference type="ARBA" id="ARBA00023237"/>
    </source>
</evidence>
<dbReference type="SUPFAM" id="SSF56935">
    <property type="entry name" value="Porins"/>
    <property type="match status" value="1"/>
</dbReference>
<evidence type="ECO:0000256" key="4">
    <source>
        <dbReference type="ARBA" id="ARBA00022692"/>
    </source>
</evidence>
<evidence type="ECO:0000256" key="3">
    <source>
        <dbReference type="ARBA" id="ARBA00022452"/>
    </source>
</evidence>
<keyword evidence="6" id="KW-0472">Membrane</keyword>
<evidence type="ECO:0000256" key="6">
    <source>
        <dbReference type="ARBA" id="ARBA00023136"/>
    </source>
</evidence>
<protein>
    <submittedName>
        <fullName evidence="9">Long-chain fatty acid transport protein</fullName>
    </submittedName>
</protein>
<dbReference type="Proteomes" id="UP001549366">
    <property type="component" value="Unassembled WGS sequence"/>
</dbReference>
<dbReference type="Gene3D" id="2.40.160.60">
    <property type="entry name" value="Outer membrane protein transport protein (OMPP1/FadL/TodX)"/>
    <property type="match status" value="1"/>
</dbReference>